<evidence type="ECO:0008006" key="5">
    <source>
        <dbReference type="Google" id="ProtNLM"/>
    </source>
</evidence>
<keyword evidence="2" id="KW-1133">Transmembrane helix</keyword>
<dbReference type="AlphaFoldDB" id="A0A402DNX5"/>
<feature type="transmembrane region" description="Helical" evidence="2">
    <location>
        <begin position="405"/>
        <end position="423"/>
    </location>
</feature>
<feature type="transmembrane region" description="Helical" evidence="2">
    <location>
        <begin position="290"/>
        <end position="311"/>
    </location>
</feature>
<accession>A0A402DNX5</accession>
<evidence type="ECO:0000256" key="1">
    <source>
        <dbReference type="SAM" id="MobiDB-lite"/>
    </source>
</evidence>
<evidence type="ECO:0000313" key="4">
    <source>
        <dbReference type="Proteomes" id="UP000289954"/>
    </source>
</evidence>
<proteinExistence type="predicted"/>
<dbReference type="RefSeq" id="WP_246013056.1">
    <property type="nucleotide sequence ID" value="NZ_BIMR01000050.1"/>
</dbReference>
<organism evidence="3 4">
    <name type="scientific">Cellulomonas biazotea</name>
    <dbReference type="NCBI Taxonomy" id="1709"/>
    <lineage>
        <taxon>Bacteria</taxon>
        <taxon>Bacillati</taxon>
        <taxon>Actinomycetota</taxon>
        <taxon>Actinomycetes</taxon>
        <taxon>Micrococcales</taxon>
        <taxon>Cellulomonadaceae</taxon>
        <taxon>Cellulomonas</taxon>
    </lineage>
</organism>
<sequence>MVDEGKVPEEQGAGMPDVEVLRARVAALEEENARLRSAAAAPPPVAPAAPPPRERRPGRATAAVVLIVVAALLAPVAVVAAWARGIVTDTDRYMATVAPLVDEPQIQAAVTNRVTGAIVEAINLEQLATDATQAVAELGLPPRLATAVESLQGPLVNAATNFVRDAVDRVVTSDAFDTAWTEANRAVHSQVVAVMQGDPDALATIDPSGALTVDLGPVIDAVKTALAGAGFTIVERLPSIDASFALMQSADLVRVQNAYGALDVLGTWLPWLVILLLAAGVMLSRNRSRALVVAGLTLAGAMLVLGVALTVGRSVYASSLPPTVQRPDAAVVVYDQVVSLLRITLRSAFVLGVVVAAVAFVSGRSAAAVALRSSWTRLVAWTRSSGERRGVTTGPVGVWLDEQRVLVRVAIGVGAALALVLGTPLTPSYVLWVAVVAVVLLALTTLLARPAPAAADPPAG</sequence>
<reference evidence="3 4" key="1">
    <citation type="submission" date="2019-01" db="EMBL/GenBank/DDBJ databases">
        <title>Draft genome sequence of Cellulomonas takizawaensis strain TKZ-21.</title>
        <authorList>
            <person name="Yamamura H."/>
            <person name="Hayashi T."/>
            <person name="Hamada M."/>
            <person name="Serisawa Y."/>
            <person name="Matsuyama K."/>
            <person name="Nakagawa Y."/>
            <person name="Otoguro M."/>
            <person name="Yanagida F."/>
            <person name="Hayakawa M."/>
        </authorList>
    </citation>
    <scope>NUCLEOTIDE SEQUENCE [LARGE SCALE GENOMIC DNA]</scope>
    <source>
        <strain evidence="3 4">NBRC12680</strain>
    </source>
</reference>
<feature type="compositionally biased region" description="Pro residues" evidence="1">
    <location>
        <begin position="41"/>
        <end position="51"/>
    </location>
</feature>
<feature type="transmembrane region" description="Helical" evidence="2">
    <location>
        <begin position="348"/>
        <end position="371"/>
    </location>
</feature>
<keyword evidence="4" id="KW-1185">Reference proteome</keyword>
<dbReference type="Proteomes" id="UP000289954">
    <property type="component" value="Unassembled WGS sequence"/>
</dbReference>
<dbReference type="EMBL" id="BIMR01000050">
    <property type="protein sequence ID" value="GCE75824.1"/>
    <property type="molecule type" value="Genomic_DNA"/>
</dbReference>
<name>A0A402DNX5_9CELL</name>
<evidence type="ECO:0000256" key="2">
    <source>
        <dbReference type="SAM" id="Phobius"/>
    </source>
</evidence>
<comment type="caution">
    <text evidence="3">The sequence shown here is derived from an EMBL/GenBank/DDBJ whole genome shotgun (WGS) entry which is preliminary data.</text>
</comment>
<evidence type="ECO:0000313" key="3">
    <source>
        <dbReference type="EMBL" id="GCE75824.1"/>
    </source>
</evidence>
<keyword evidence="2" id="KW-0812">Transmembrane</keyword>
<feature type="transmembrane region" description="Helical" evidence="2">
    <location>
        <begin position="429"/>
        <end position="448"/>
    </location>
</feature>
<feature type="region of interest" description="Disordered" evidence="1">
    <location>
        <begin position="35"/>
        <end position="56"/>
    </location>
</feature>
<feature type="transmembrane region" description="Helical" evidence="2">
    <location>
        <begin position="62"/>
        <end position="83"/>
    </location>
</feature>
<gene>
    <name evidence="3" type="ORF">CBZ_08800</name>
</gene>
<keyword evidence="2" id="KW-0472">Membrane</keyword>
<feature type="transmembrane region" description="Helical" evidence="2">
    <location>
        <begin position="265"/>
        <end position="283"/>
    </location>
</feature>
<protein>
    <recommendedName>
        <fullName evidence="5">Integral membrane protein</fullName>
    </recommendedName>
</protein>